<protein>
    <recommendedName>
        <fullName evidence="3">Polyketide cyclase</fullName>
    </recommendedName>
</protein>
<name>A0ABP8JFE1_9MICO</name>
<proteinExistence type="predicted"/>
<gene>
    <name evidence="1" type="ORF">GCM10023153_06720</name>
</gene>
<dbReference type="InterPro" id="IPR023393">
    <property type="entry name" value="START-like_dom_sf"/>
</dbReference>
<evidence type="ECO:0000313" key="2">
    <source>
        <dbReference type="Proteomes" id="UP001500390"/>
    </source>
</evidence>
<accession>A0ABP8JFE1</accession>
<sequence>MISVTRESSAPADRLWAVMSDVRHWADWLPTVDAVTPREPDRPDEVGASYTVKQPGLPTAVWTITGREEGRSFTWESTSPGIRSVGTHTLRPAADGRTTIELGIEWSGLLAPLLRLALGRMSTDYVTREAEALDATAMADAGA</sequence>
<comment type="caution">
    <text evidence="1">The sequence shown here is derived from an EMBL/GenBank/DDBJ whole genome shotgun (WGS) entry which is preliminary data.</text>
</comment>
<dbReference type="Pfam" id="PF10604">
    <property type="entry name" value="Polyketide_cyc2"/>
    <property type="match status" value="1"/>
</dbReference>
<evidence type="ECO:0000313" key="1">
    <source>
        <dbReference type="EMBL" id="GAA4389964.1"/>
    </source>
</evidence>
<dbReference type="Proteomes" id="UP001500390">
    <property type="component" value="Unassembled WGS sequence"/>
</dbReference>
<dbReference type="RefSeq" id="WP_159901640.1">
    <property type="nucleotide sequence ID" value="NZ_BAABFX010000010.1"/>
</dbReference>
<dbReference type="SUPFAM" id="SSF55961">
    <property type="entry name" value="Bet v1-like"/>
    <property type="match status" value="1"/>
</dbReference>
<organism evidence="1 2">
    <name type="scientific">Ornithinibacter aureus</name>
    <dbReference type="NCBI Taxonomy" id="622664"/>
    <lineage>
        <taxon>Bacteria</taxon>
        <taxon>Bacillati</taxon>
        <taxon>Actinomycetota</taxon>
        <taxon>Actinomycetes</taxon>
        <taxon>Micrococcales</taxon>
        <taxon>Intrasporangiaceae</taxon>
        <taxon>Ornithinibacter</taxon>
    </lineage>
</organism>
<dbReference type="EMBL" id="BAABFX010000010">
    <property type="protein sequence ID" value="GAA4389964.1"/>
    <property type="molecule type" value="Genomic_DNA"/>
</dbReference>
<keyword evidence="2" id="KW-1185">Reference proteome</keyword>
<dbReference type="Gene3D" id="3.30.530.20">
    <property type="match status" value="1"/>
</dbReference>
<evidence type="ECO:0008006" key="3">
    <source>
        <dbReference type="Google" id="ProtNLM"/>
    </source>
</evidence>
<reference evidence="2" key="1">
    <citation type="journal article" date="2019" name="Int. J. Syst. Evol. Microbiol.">
        <title>The Global Catalogue of Microorganisms (GCM) 10K type strain sequencing project: providing services to taxonomists for standard genome sequencing and annotation.</title>
        <authorList>
            <consortium name="The Broad Institute Genomics Platform"/>
            <consortium name="The Broad Institute Genome Sequencing Center for Infectious Disease"/>
            <person name="Wu L."/>
            <person name="Ma J."/>
        </authorList>
    </citation>
    <scope>NUCLEOTIDE SEQUENCE [LARGE SCALE GENOMIC DNA]</scope>
    <source>
        <strain evidence="2">JCM 17738</strain>
    </source>
</reference>
<dbReference type="InterPro" id="IPR019587">
    <property type="entry name" value="Polyketide_cyclase/dehydratase"/>
</dbReference>